<evidence type="ECO:0000313" key="4">
    <source>
        <dbReference type="Proteomes" id="UP000559256"/>
    </source>
</evidence>
<dbReference type="InterPro" id="IPR023210">
    <property type="entry name" value="NADP_OxRdtase_dom"/>
</dbReference>
<feature type="domain" description="NADP-dependent oxidoreductase" evidence="2">
    <location>
        <begin position="6"/>
        <end position="243"/>
    </location>
</feature>
<name>A0A8H5D6X6_9AGAR</name>
<proteinExistence type="predicted"/>
<organism evidence="3 4">
    <name type="scientific">Tetrapyrgos nigripes</name>
    <dbReference type="NCBI Taxonomy" id="182062"/>
    <lineage>
        <taxon>Eukaryota</taxon>
        <taxon>Fungi</taxon>
        <taxon>Dikarya</taxon>
        <taxon>Basidiomycota</taxon>
        <taxon>Agaricomycotina</taxon>
        <taxon>Agaricomycetes</taxon>
        <taxon>Agaricomycetidae</taxon>
        <taxon>Agaricales</taxon>
        <taxon>Marasmiineae</taxon>
        <taxon>Marasmiaceae</taxon>
        <taxon>Tetrapyrgos</taxon>
    </lineage>
</organism>
<dbReference type="Gene3D" id="3.20.20.100">
    <property type="entry name" value="NADP-dependent oxidoreductase domain"/>
    <property type="match status" value="1"/>
</dbReference>
<dbReference type="EMBL" id="JAACJM010000061">
    <property type="protein sequence ID" value="KAF5353836.1"/>
    <property type="molecule type" value="Genomic_DNA"/>
</dbReference>
<protein>
    <recommendedName>
        <fullName evidence="2">NADP-dependent oxidoreductase domain-containing protein</fullName>
    </recommendedName>
</protein>
<dbReference type="AlphaFoldDB" id="A0A8H5D6X6"/>
<accession>A0A8H5D6X6</accession>
<dbReference type="OrthoDB" id="1720422at2759"/>
<reference evidence="3 4" key="1">
    <citation type="journal article" date="2020" name="ISME J.">
        <title>Uncovering the hidden diversity of litter-decomposition mechanisms in mushroom-forming fungi.</title>
        <authorList>
            <person name="Floudas D."/>
            <person name="Bentzer J."/>
            <person name="Ahren D."/>
            <person name="Johansson T."/>
            <person name="Persson P."/>
            <person name="Tunlid A."/>
        </authorList>
    </citation>
    <scope>NUCLEOTIDE SEQUENCE [LARGE SCALE GENOMIC DNA]</scope>
    <source>
        <strain evidence="3 4">CBS 291.85</strain>
    </source>
</reference>
<dbReference type="InterPro" id="IPR036812">
    <property type="entry name" value="NAD(P)_OxRdtase_dom_sf"/>
</dbReference>
<dbReference type="SUPFAM" id="SSF51430">
    <property type="entry name" value="NAD(P)-linked oxidoreductase"/>
    <property type="match status" value="1"/>
</dbReference>
<evidence type="ECO:0000313" key="3">
    <source>
        <dbReference type="EMBL" id="KAF5353836.1"/>
    </source>
</evidence>
<dbReference type="PANTHER" id="PTHR43364:SF9">
    <property type="entry name" value="OXIDOREDUCTASE"/>
    <property type="match status" value="1"/>
</dbReference>
<keyword evidence="1" id="KW-0521">NADP</keyword>
<evidence type="ECO:0000259" key="2">
    <source>
        <dbReference type="Pfam" id="PF00248"/>
    </source>
</evidence>
<dbReference type="PANTHER" id="PTHR43364">
    <property type="entry name" value="NADH-SPECIFIC METHYLGLYOXAL REDUCTASE-RELATED"/>
    <property type="match status" value="1"/>
</dbReference>
<dbReference type="InterPro" id="IPR050523">
    <property type="entry name" value="AKR_Detox_Biosynth"/>
</dbReference>
<dbReference type="Pfam" id="PF00248">
    <property type="entry name" value="Aldo_ket_red"/>
    <property type="match status" value="1"/>
</dbReference>
<sequence length="244" mass="27886">MAYEVKSMEVLKAVWDRGINTIDTTNAYSNGKSERAIGKFIKKYQIPHNEILILTKCHHLVHKDIGFTAANSPELSNTRDYVNQFGLFRAAIFHSVEASLRRLDTPYIDLLQIHRFDPNVEPEETIKALHDLVQSGKFALLNLVAERNGWTKFVSMQNECSLLYREEERDFAYCNYHGLIPWAPNAGGRLTRPLEEKTTRAAIFKGTPYYPDATDADKRIIKRVQEIAEKHGKSMAQIASAWVC</sequence>
<keyword evidence="4" id="KW-1185">Reference proteome</keyword>
<gene>
    <name evidence="3" type="ORF">D9758_010595</name>
</gene>
<evidence type="ECO:0000256" key="1">
    <source>
        <dbReference type="ARBA" id="ARBA00022857"/>
    </source>
</evidence>
<dbReference type="Proteomes" id="UP000559256">
    <property type="component" value="Unassembled WGS sequence"/>
</dbReference>
<comment type="caution">
    <text evidence="3">The sequence shown here is derived from an EMBL/GenBank/DDBJ whole genome shotgun (WGS) entry which is preliminary data.</text>
</comment>